<sequence length="574" mass="61718">MTLKTTLAATDAAHLLPHLKPTSTILDIGCGPGSITVDFAQIAFEGCIIGVDIAPVSLALAQKYVNDVKAEVAQASPPGKLGSVSFHELDVFKGLPFDDNTFDVVYSGQTFVHILSGDDGMARATGVMREVYRVLKPGGVMATKDLCGHHWYPSSHTLGKERLFEKFVKTTIGLENPPGGDMPVVYRKAGFEREKLIVSASTRVISGREKRERFGRIAMQKLEWPGHKKTFIREGNTADEFEEMKTVLQNWIDDEDAWHTGKALFLIFAAAIQPAWSSFSLNVSGPDWDYTVKDLANTTSEACQTAYSAQIDCDETLLGLVASMRPAFDPTSDDFDRTCTTTCSDSLASYIQNVIEVCNQPGDLANEAVTSNTVAAKDPVALIGQIFQYRFIQSCKKDGTEYCSLEDGGELGDADDFSCDDECTLMYYTNTHNYAASNWLFNYYYLVDQSSWWEEEYSKGWKTAKACGAKEDLHPIASLPGGGTDVVSSTTIGATGTTSASSATTTLSKTGSKSSATATGASTVSAASQSASRSSSTETATTAATSTVSANEGVIKVAPAVLAVLACIMSLTWL</sequence>
<dbReference type="InterPro" id="IPR050508">
    <property type="entry name" value="Methyltransf_Superfamily"/>
</dbReference>
<dbReference type="Gene3D" id="3.40.50.150">
    <property type="entry name" value="Vaccinia Virus protein VP39"/>
    <property type="match status" value="1"/>
</dbReference>
<gene>
    <name evidence="3" type="ORF">VP1G_02698</name>
</gene>
<dbReference type="OrthoDB" id="5985073at2759"/>
<dbReference type="PANTHER" id="PTHR42912">
    <property type="entry name" value="METHYLTRANSFERASE"/>
    <property type="match status" value="1"/>
</dbReference>
<name>A0A194UUD0_CYTMA</name>
<dbReference type="Proteomes" id="UP000078576">
    <property type="component" value="Unassembled WGS sequence"/>
</dbReference>
<dbReference type="InterPro" id="IPR025714">
    <property type="entry name" value="Methyltranfer_dom"/>
</dbReference>
<keyword evidence="4" id="KW-1185">Reference proteome</keyword>
<evidence type="ECO:0000259" key="2">
    <source>
        <dbReference type="Pfam" id="PF13847"/>
    </source>
</evidence>
<dbReference type="EMBL" id="KN714679">
    <property type="protein sequence ID" value="KUI55312.1"/>
    <property type="molecule type" value="Genomic_DNA"/>
</dbReference>
<dbReference type="InterPro" id="IPR029063">
    <property type="entry name" value="SAM-dependent_MTases_sf"/>
</dbReference>
<reference evidence="4" key="1">
    <citation type="submission" date="2014-12" db="EMBL/GenBank/DDBJ databases">
        <title>Genome Sequence of Valsa Canker Pathogens Uncovers a Specific Adaption of Colonization on Woody Bark.</title>
        <authorList>
            <person name="Yin Z."/>
            <person name="Liu H."/>
            <person name="Gao X."/>
            <person name="Li Z."/>
            <person name="Song N."/>
            <person name="Ke X."/>
            <person name="Dai Q."/>
            <person name="Wu Y."/>
            <person name="Sun Y."/>
            <person name="Xu J.-R."/>
            <person name="Kang Z.K."/>
            <person name="Wang L."/>
            <person name="Huang L."/>
        </authorList>
    </citation>
    <scope>NUCLEOTIDE SEQUENCE [LARGE SCALE GENOMIC DNA]</scope>
    <source>
        <strain evidence="4">SXYL134</strain>
    </source>
</reference>
<dbReference type="SUPFAM" id="SSF53335">
    <property type="entry name" value="S-adenosyl-L-methionine-dependent methyltransferases"/>
    <property type="match status" value="1"/>
</dbReference>
<feature type="region of interest" description="Disordered" evidence="1">
    <location>
        <begin position="494"/>
        <end position="517"/>
    </location>
</feature>
<dbReference type="STRING" id="694573.A0A194UUD0"/>
<evidence type="ECO:0000313" key="4">
    <source>
        <dbReference type="Proteomes" id="UP000078576"/>
    </source>
</evidence>
<protein>
    <recommendedName>
        <fullName evidence="2">Methyltransferase domain-containing protein</fullName>
    </recommendedName>
</protein>
<accession>A0A194UUD0</accession>
<dbReference type="CDD" id="cd02440">
    <property type="entry name" value="AdoMet_MTases"/>
    <property type="match status" value="1"/>
</dbReference>
<feature type="domain" description="Methyltransferase" evidence="2">
    <location>
        <begin position="21"/>
        <end position="153"/>
    </location>
</feature>
<organism evidence="3 4">
    <name type="scientific">Cytospora mali</name>
    <name type="common">Apple Valsa canker fungus</name>
    <name type="synonym">Valsa mali</name>
    <dbReference type="NCBI Taxonomy" id="578113"/>
    <lineage>
        <taxon>Eukaryota</taxon>
        <taxon>Fungi</taxon>
        <taxon>Dikarya</taxon>
        <taxon>Ascomycota</taxon>
        <taxon>Pezizomycotina</taxon>
        <taxon>Sordariomycetes</taxon>
        <taxon>Sordariomycetidae</taxon>
        <taxon>Diaporthales</taxon>
        <taxon>Cytosporaceae</taxon>
        <taxon>Cytospora</taxon>
    </lineage>
</organism>
<dbReference type="AlphaFoldDB" id="A0A194UUD0"/>
<dbReference type="Pfam" id="PF13847">
    <property type="entry name" value="Methyltransf_31"/>
    <property type="match status" value="1"/>
</dbReference>
<dbReference type="GO" id="GO:0008168">
    <property type="term" value="F:methyltransferase activity"/>
    <property type="evidence" value="ECO:0007669"/>
    <property type="project" value="TreeGrafter"/>
</dbReference>
<evidence type="ECO:0000313" key="3">
    <source>
        <dbReference type="EMBL" id="KUI55312.1"/>
    </source>
</evidence>
<evidence type="ECO:0000256" key="1">
    <source>
        <dbReference type="SAM" id="MobiDB-lite"/>
    </source>
</evidence>
<proteinExistence type="predicted"/>
<dbReference type="PANTHER" id="PTHR42912:SF93">
    <property type="entry name" value="N6-ADENOSINE-METHYLTRANSFERASE TMT1A"/>
    <property type="match status" value="1"/>
</dbReference>